<organism evidence="1 2">
    <name type="scientific">Brachyspira suanatina</name>
    <dbReference type="NCBI Taxonomy" id="381802"/>
    <lineage>
        <taxon>Bacteria</taxon>
        <taxon>Pseudomonadati</taxon>
        <taxon>Spirochaetota</taxon>
        <taxon>Spirochaetia</taxon>
        <taxon>Brachyspirales</taxon>
        <taxon>Brachyspiraceae</taxon>
        <taxon>Brachyspira</taxon>
    </lineage>
</organism>
<accession>A0A0G4K6V5</accession>
<dbReference type="AlphaFoldDB" id="A0A0G4K6V5"/>
<evidence type="ECO:0008006" key="3">
    <source>
        <dbReference type="Google" id="ProtNLM"/>
    </source>
</evidence>
<proteinExistence type="predicted"/>
<evidence type="ECO:0000313" key="2">
    <source>
        <dbReference type="Proteomes" id="UP000043763"/>
    </source>
</evidence>
<reference evidence="2" key="1">
    <citation type="submission" date="2015-04" db="EMBL/GenBank/DDBJ databases">
        <authorList>
            <person name="Mushtaq Mamoona"/>
        </authorList>
    </citation>
    <scope>NUCLEOTIDE SEQUENCE [LARGE SCALE GENOMIC DNA]</scope>
    <source>
        <strain evidence="2">AN4859/03</strain>
    </source>
</reference>
<protein>
    <recommendedName>
        <fullName evidence="3">Exo-alpha-sialidase</fullName>
    </recommendedName>
</protein>
<dbReference type="Proteomes" id="UP000043763">
    <property type="component" value="Unassembled WGS sequence"/>
</dbReference>
<gene>
    <name evidence="1" type="ORF">BRSU_1340</name>
</gene>
<dbReference type="OrthoDB" id="305375at2"/>
<name>A0A0G4K6V5_9SPIR</name>
<keyword evidence="2" id="KW-1185">Reference proteome</keyword>
<sequence length="362" mass="41491">MTNLEKKLMEFSLRLIDEKKAKIIVPVTPETGYWFGGGNMIEDKEGNLYISGRYRNSGDSRTGLDLGDRGAELAIFKSSDKGNTWKKIKSILKKELPRGVLSIEGTALRFNKDNEVELYISSEKSENKYPDHLKEYLKPGTGVWDIDVIVADKIENLSVSNVQELIKGEDSRFIHLKDPFVYDSYNGEKYLMFCTHPYNWTSSNTGYMIRRGEKLNFEAPVFYFFEKGHTWDIAMTRGTCVIDMPQVGVLKNKRISLFFYDGGECVRNLDEHEKAVKRPRGYSCEELGGVAYIENGSFSHIERISKELPLFISPYGTGCSRYVDVLRTKDGMYATWQQSQDNKSQPLVMNFLTNSEIEDILR</sequence>
<dbReference type="SUPFAM" id="SSF50939">
    <property type="entry name" value="Sialidases"/>
    <property type="match status" value="1"/>
</dbReference>
<dbReference type="EMBL" id="CVLB01000001">
    <property type="protein sequence ID" value="CRF33276.1"/>
    <property type="molecule type" value="Genomic_DNA"/>
</dbReference>
<evidence type="ECO:0000313" key="1">
    <source>
        <dbReference type="EMBL" id="CRF33276.1"/>
    </source>
</evidence>
<dbReference type="InterPro" id="IPR036278">
    <property type="entry name" value="Sialidase_sf"/>
</dbReference>
<dbReference type="RefSeq" id="WP_048594484.1">
    <property type="nucleotide sequence ID" value="NZ_CVLB01000001.1"/>
</dbReference>